<reference evidence="1" key="1">
    <citation type="journal article" date="2014" name="Front. Microbiol.">
        <title>High frequency of phylogenetically diverse reductive dehalogenase-homologous genes in deep subseafloor sedimentary metagenomes.</title>
        <authorList>
            <person name="Kawai M."/>
            <person name="Futagami T."/>
            <person name="Toyoda A."/>
            <person name="Takaki Y."/>
            <person name="Nishi S."/>
            <person name="Hori S."/>
            <person name="Arai W."/>
            <person name="Tsubouchi T."/>
            <person name="Morono Y."/>
            <person name="Uchiyama I."/>
            <person name="Ito T."/>
            <person name="Fujiyama A."/>
            <person name="Inagaki F."/>
            <person name="Takami H."/>
        </authorList>
    </citation>
    <scope>NUCLEOTIDE SEQUENCE</scope>
    <source>
        <strain evidence="1">Expedition CK06-06</strain>
    </source>
</reference>
<sequence>MARKNIGRVLSDGVVVLCVVLLCALNVSVQAAIEGEMVTYTISGSVGLSGVTMNGLPNTVTDGNGYYNAVVKYGWSGTVTPVMAGYTFEPQKRTYPKVTSDQSNQDYIATLETSTISGTARVDGAPMER</sequence>
<comment type="caution">
    <text evidence="1">The sequence shown here is derived from an EMBL/GenBank/DDBJ whole genome shotgun (WGS) entry which is preliminary data.</text>
</comment>
<gene>
    <name evidence="1" type="ORF">S12H4_36106</name>
</gene>
<organism evidence="1">
    <name type="scientific">marine sediment metagenome</name>
    <dbReference type="NCBI Taxonomy" id="412755"/>
    <lineage>
        <taxon>unclassified sequences</taxon>
        <taxon>metagenomes</taxon>
        <taxon>ecological metagenomes</taxon>
    </lineage>
</organism>
<name>X1S868_9ZZZZ</name>
<proteinExistence type="predicted"/>
<feature type="non-terminal residue" evidence="1">
    <location>
        <position position="129"/>
    </location>
</feature>
<accession>X1S868</accession>
<dbReference type="EMBL" id="BARW01021503">
    <property type="protein sequence ID" value="GAI89143.1"/>
    <property type="molecule type" value="Genomic_DNA"/>
</dbReference>
<evidence type="ECO:0000313" key="1">
    <source>
        <dbReference type="EMBL" id="GAI89143.1"/>
    </source>
</evidence>
<dbReference type="AlphaFoldDB" id="X1S868"/>
<protein>
    <submittedName>
        <fullName evidence="1">Uncharacterized protein</fullName>
    </submittedName>
</protein>